<protein>
    <recommendedName>
        <fullName evidence="3">Heat-shock protein Hsp90</fullName>
    </recommendedName>
</protein>
<reference evidence="1" key="1">
    <citation type="submission" date="2016-11" db="EMBL/GenBank/DDBJ databases">
        <authorList>
            <person name="Jaros S."/>
            <person name="Januszkiewicz K."/>
            <person name="Wedrychowicz H."/>
        </authorList>
    </citation>
    <scope>NUCLEOTIDE SEQUENCE [LARGE SCALE GENOMIC DNA]</scope>
    <source>
        <strain evidence="1">DSM 21425</strain>
    </source>
</reference>
<sequence length="281" mass="32116">MKNIYLFLFTAILFVSCKNDPKTTTEDENINEPVAVEETSTEAEKTPARQLAESISTTHHQEDFFKNEAVAFDITVRFGGQERLKGKVTMLTNSTKIKIEKQDSTTIVYDGNGVFLYPEEKNYSGARFDIFTWPYFFAMPFKLTDNGTKWQEKQERNLGSIDSTEYNSAKLTFEGNIGDAPDDWYVIYASKQTNLLKAAAYIVTFGKDVEKAEENPHAIVYNQYFTVKDVPVAKYWNFYNWSEEKGVYGEPIGDTEISNLKYLSASEVNFEVPENAVEVKK</sequence>
<dbReference type="AlphaFoldDB" id="A0A1M6A8U6"/>
<keyword evidence="2" id="KW-1185">Reference proteome</keyword>
<evidence type="ECO:0008006" key="3">
    <source>
        <dbReference type="Google" id="ProtNLM"/>
    </source>
</evidence>
<evidence type="ECO:0000313" key="2">
    <source>
        <dbReference type="Proteomes" id="UP000184225"/>
    </source>
</evidence>
<organism evidence="1 2">
    <name type="scientific">Mesonia phycicola</name>
    <dbReference type="NCBI Taxonomy" id="579105"/>
    <lineage>
        <taxon>Bacteria</taxon>
        <taxon>Pseudomonadati</taxon>
        <taxon>Bacteroidota</taxon>
        <taxon>Flavobacteriia</taxon>
        <taxon>Flavobacteriales</taxon>
        <taxon>Flavobacteriaceae</taxon>
        <taxon>Mesonia</taxon>
    </lineage>
</organism>
<dbReference type="EMBL" id="FQYY01000001">
    <property type="protein sequence ID" value="SHI32954.1"/>
    <property type="molecule type" value="Genomic_DNA"/>
</dbReference>
<accession>A0A1M6A8U6</accession>
<gene>
    <name evidence="1" type="ORF">SAMN04488096_101147</name>
</gene>
<dbReference type="STRING" id="579105.SAMN04488096_101147"/>
<name>A0A1M6A8U6_9FLAO</name>
<dbReference type="RefSeq" id="WP_073147980.1">
    <property type="nucleotide sequence ID" value="NZ_FQYY01000001.1"/>
</dbReference>
<dbReference type="PROSITE" id="PS51257">
    <property type="entry name" value="PROKAR_LIPOPROTEIN"/>
    <property type="match status" value="1"/>
</dbReference>
<dbReference type="Proteomes" id="UP000184225">
    <property type="component" value="Unassembled WGS sequence"/>
</dbReference>
<evidence type="ECO:0000313" key="1">
    <source>
        <dbReference type="EMBL" id="SHI32954.1"/>
    </source>
</evidence>
<proteinExistence type="predicted"/>
<dbReference type="OrthoDB" id="282859at2"/>